<dbReference type="Proteomes" id="UP000051906">
    <property type="component" value="Unassembled WGS sequence"/>
</dbReference>
<dbReference type="PANTHER" id="PTHR39203:SF1">
    <property type="entry name" value="CYTOPLASMIC PROTEIN"/>
    <property type="match status" value="1"/>
</dbReference>
<dbReference type="AlphaFoldDB" id="A0A0R2LRB3"/>
<dbReference type="Pfam" id="PF04266">
    <property type="entry name" value="ASCH"/>
    <property type="match status" value="1"/>
</dbReference>
<dbReference type="PANTHER" id="PTHR39203">
    <property type="entry name" value="CYTOPLASMIC PROTEIN-RELATED"/>
    <property type="match status" value="1"/>
</dbReference>
<dbReference type="SMART" id="SM01022">
    <property type="entry name" value="ASCH"/>
    <property type="match status" value="1"/>
</dbReference>
<accession>A0A0R2LRB3</accession>
<reference evidence="2 3" key="1">
    <citation type="journal article" date="2015" name="Genome Announc.">
        <title>Expanding the biotechnology potential of lactobacilli through comparative genomics of 213 strains and associated genera.</title>
        <authorList>
            <person name="Sun Z."/>
            <person name="Harris H.M."/>
            <person name="McCann A."/>
            <person name="Guo C."/>
            <person name="Argimon S."/>
            <person name="Zhang W."/>
            <person name="Yang X."/>
            <person name="Jeffery I.B."/>
            <person name="Cooney J.C."/>
            <person name="Kagawa T.F."/>
            <person name="Liu W."/>
            <person name="Song Y."/>
            <person name="Salvetti E."/>
            <person name="Wrobel A."/>
            <person name="Rasinkangas P."/>
            <person name="Parkhill J."/>
            <person name="Rea M.C."/>
            <person name="O'Sullivan O."/>
            <person name="Ritari J."/>
            <person name="Douillard F.P."/>
            <person name="Paul Ross R."/>
            <person name="Yang R."/>
            <person name="Briner A.E."/>
            <person name="Felis G.E."/>
            <person name="de Vos W.M."/>
            <person name="Barrangou R."/>
            <person name="Klaenhammer T.R."/>
            <person name="Caufield P.W."/>
            <person name="Cui Y."/>
            <person name="Zhang H."/>
            <person name="O'Toole P.W."/>
        </authorList>
    </citation>
    <scope>NUCLEOTIDE SEQUENCE [LARGE SCALE GENOMIC DNA]</scope>
    <source>
        <strain evidence="2 3">DSM 22467</strain>
    </source>
</reference>
<dbReference type="InterPro" id="IPR009326">
    <property type="entry name" value="DUF984"/>
</dbReference>
<evidence type="ECO:0000313" key="2">
    <source>
        <dbReference type="EMBL" id="KRO03929.1"/>
    </source>
</evidence>
<evidence type="ECO:0000313" key="3">
    <source>
        <dbReference type="Proteomes" id="UP000051906"/>
    </source>
</evidence>
<dbReference type="InterPro" id="IPR007374">
    <property type="entry name" value="ASCH_domain"/>
</dbReference>
<dbReference type="EMBL" id="JQCA01000049">
    <property type="protein sequence ID" value="KRO03929.1"/>
    <property type="molecule type" value="Genomic_DNA"/>
</dbReference>
<dbReference type="CDD" id="cd06553">
    <property type="entry name" value="ASCH_Ef3133_like"/>
    <property type="match status" value="1"/>
</dbReference>
<feature type="domain" description="ASCH" evidence="1">
    <location>
        <begin position="27"/>
        <end position="148"/>
    </location>
</feature>
<sequence>MQMTIDEFWQEFKSRHPEVTTDHYDAYPFGYEDADELAHLVAIGQKTATTSALGLYEPDEARPFVGEYNIILDSHDQPVCVTQTKVVEEMPFDHVTAEHAYHEGEGDRTLAYWRRVHREVFTQEYQNESDEPFNEQIPCLCEVFERVD</sequence>
<comment type="caution">
    <text evidence="2">The sequence shown here is derived from an EMBL/GenBank/DDBJ whole genome shotgun (WGS) entry which is preliminary data.</text>
</comment>
<name>A0A0R2LRB3_9LACO</name>
<dbReference type="PIRSF" id="PIRSF021320">
    <property type="entry name" value="DUF984"/>
    <property type="match status" value="1"/>
</dbReference>
<dbReference type="SUPFAM" id="SSF88697">
    <property type="entry name" value="PUA domain-like"/>
    <property type="match status" value="1"/>
</dbReference>
<dbReference type="PATRIC" id="fig|616990.3.peg.2022"/>
<gene>
    <name evidence="2" type="ORF">IV54_GL001910</name>
</gene>
<protein>
    <recommendedName>
        <fullName evidence="1">ASCH domain-containing protein</fullName>
    </recommendedName>
</protein>
<dbReference type="STRING" id="616990.IV54_GL001910"/>
<dbReference type="Gene3D" id="3.10.400.10">
    <property type="entry name" value="Sulfate adenylyltransferase"/>
    <property type="match status" value="1"/>
</dbReference>
<evidence type="ECO:0000259" key="1">
    <source>
        <dbReference type="SMART" id="SM01022"/>
    </source>
</evidence>
<keyword evidence="3" id="KW-1185">Reference proteome</keyword>
<proteinExistence type="predicted"/>
<organism evidence="2 3">
    <name type="scientific">Levilactobacillus paucivorans</name>
    <dbReference type="NCBI Taxonomy" id="616990"/>
    <lineage>
        <taxon>Bacteria</taxon>
        <taxon>Bacillati</taxon>
        <taxon>Bacillota</taxon>
        <taxon>Bacilli</taxon>
        <taxon>Lactobacillales</taxon>
        <taxon>Lactobacillaceae</taxon>
        <taxon>Levilactobacillus</taxon>
    </lineage>
</organism>
<dbReference type="InterPro" id="IPR015947">
    <property type="entry name" value="PUA-like_sf"/>
</dbReference>